<accession>A0A9P5Q3R0</accession>
<keyword evidence="3" id="KW-1185">Reference proteome</keyword>
<protein>
    <recommendedName>
        <fullName evidence="1">DUF7907 domain-containing protein</fullName>
    </recommendedName>
</protein>
<proteinExistence type="predicted"/>
<dbReference type="OrthoDB" id="3518533at2759"/>
<name>A0A9P5Q3R0_9AGAR</name>
<evidence type="ECO:0000259" key="1">
    <source>
        <dbReference type="Pfam" id="PF25484"/>
    </source>
</evidence>
<comment type="caution">
    <text evidence="2">The sequence shown here is derived from an EMBL/GenBank/DDBJ whole genome shotgun (WGS) entry which is preliminary data.</text>
</comment>
<dbReference type="InterPro" id="IPR057229">
    <property type="entry name" value="DUF7907"/>
</dbReference>
<dbReference type="Pfam" id="PF25484">
    <property type="entry name" value="DUF7907"/>
    <property type="match status" value="1"/>
</dbReference>
<feature type="domain" description="DUF7907" evidence="1">
    <location>
        <begin position="13"/>
        <end position="193"/>
    </location>
</feature>
<dbReference type="EMBL" id="JADNRY010000014">
    <property type="protein sequence ID" value="KAF9074143.1"/>
    <property type="molecule type" value="Genomic_DNA"/>
</dbReference>
<evidence type="ECO:0000313" key="2">
    <source>
        <dbReference type="EMBL" id="KAF9074143.1"/>
    </source>
</evidence>
<dbReference type="Proteomes" id="UP000772434">
    <property type="component" value="Unassembled WGS sequence"/>
</dbReference>
<dbReference type="AlphaFoldDB" id="A0A9P5Q3R0"/>
<evidence type="ECO:0000313" key="3">
    <source>
        <dbReference type="Proteomes" id="UP000772434"/>
    </source>
</evidence>
<gene>
    <name evidence="2" type="ORF">BDP27DRAFT_1317368</name>
</gene>
<sequence length="208" mass="23223">MPPIHEPPSRNHLFWLRTAPHPSTPTASKYANCYLRHHGGGVDAVMVMPKPPIYLRSHMDEDGRVVFMSWKHPGRSWCLNLALGGLGTEGARTKMKWHEAEIVEATEDDRDGTTLASGKGFVFNEAMVSGELVTVLNAGEIELEGGGPQFGGWMVCEWKWGHPQLFWLRKSKDEGLDDVELPPFCERVVLVKEALPEGVQDQAPENRV</sequence>
<reference evidence="2" key="1">
    <citation type="submission" date="2020-11" db="EMBL/GenBank/DDBJ databases">
        <authorList>
            <consortium name="DOE Joint Genome Institute"/>
            <person name="Ahrendt S."/>
            <person name="Riley R."/>
            <person name="Andreopoulos W."/>
            <person name="Labutti K."/>
            <person name="Pangilinan J."/>
            <person name="Ruiz-Duenas F.J."/>
            <person name="Barrasa J.M."/>
            <person name="Sanchez-Garcia M."/>
            <person name="Camarero S."/>
            <person name="Miyauchi S."/>
            <person name="Serrano A."/>
            <person name="Linde D."/>
            <person name="Babiker R."/>
            <person name="Drula E."/>
            <person name="Ayuso-Fernandez I."/>
            <person name="Pacheco R."/>
            <person name="Padilla G."/>
            <person name="Ferreira P."/>
            <person name="Barriuso J."/>
            <person name="Kellner H."/>
            <person name="Castanera R."/>
            <person name="Alfaro M."/>
            <person name="Ramirez L."/>
            <person name="Pisabarro A.G."/>
            <person name="Kuo A."/>
            <person name="Tritt A."/>
            <person name="Lipzen A."/>
            <person name="He G."/>
            <person name="Yan M."/>
            <person name="Ng V."/>
            <person name="Cullen D."/>
            <person name="Martin F."/>
            <person name="Rosso M.-N."/>
            <person name="Henrissat B."/>
            <person name="Hibbett D."/>
            <person name="Martinez A.T."/>
            <person name="Grigoriev I.V."/>
        </authorList>
    </citation>
    <scope>NUCLEOTIDE SEQUENCE</scope>
    <source>
        <strain evidence="2">AH 40177</strain>
    </source>
</reference>
<organism evidence="2 3">
    <name type="scientific">Rhodocollybia butyracea</name>
    <dbReference type="NCBI Taxonomy" id="206335"/>
    <lineage>
        <taxon>Eukaryota</taxon>
        <taxon>Fungi</taxon>
        <taxon>Dikarya</taxon>
        <taxon>Basidiomycota</taxon>
        <taxon>Agaricomycotina</taxon>
        <taxon>Agaricomycetes</taxon>
        <taxon>Agaricomycetidae</taxon>
        <taxon>Agaricales</taxon>
        <taxon>Marasmiineae</taxon>
        <taxon>Omphalotaceae</taxon>
        <taxon>Rhodocollybia</taxon>
    </lineage>
</organism>